<dbReference type="Proteomes" id="UP000186817">
    <property type="component" value="Unassembled WGS sequence"/>
</dbReference>
<dbReference type="Gene3D" id="3.10.450.50">
    <property type="match status" value="1"/>
</dbReference>
<keyword evidence="3" id="KW-1185">Reference proteome</keyword>
<accession>A0A1Q9ET67</accession>
<dbReference type="EMBL" id="LSRX01000075">
    <property type="protein sequence ID" value="OLQ10623.1"/>
    <property type="molecule type" value="Genomic_DNA"/>
</dbReference>
<evidence type="ECO:0000259" key="1">
    <source>
        <dbReference type="Pfam" id="PF13474"/>
    </source>
</evidence>
<comment type="caution">
    <text evidence="2">The sequence shown here is derived from an EMBL/GenBank/DDBJ whole genome shotgun (WGS) entry which is preliminary data.</text>
</comment>
<name>A0A1Q9ET67_SYMMI</name>
<dbReference type="SUPFAM" id="SSF54427">
    <property type="entry name" value="NTF2-like"/>
    <property type="match status" value="1"/>
</dbReference>
<dbReference type="Pfam" id="PF13474">
    <property type="entry name" value="SnoaL_3"/>
    <property type="match status" value="1"/>
</dbReference>
<reference evidence="2 3" key="1">
    <citation type="submission" date="2016-02" db="EMBL/GenBank/DDBJ databases">
        <title>Genome analysis of coral dinoflagellate symbionts highlights evolutionary adaptations to a symbiotic lifestyle.</title>
        <authorList>
            <person name="Aranda M."/>
            <person name="Li Y."/>
            <person name="Liew Y.J."/>
            <person name="Baumgarten S."/>
            <person name="Simakov O."/>
            <person name="Wilson M."/>
            <person name="Piel J."/>
            <person name="Ashoor H."/>
            <person name="Bougouffa S."/>
            <person name="Bajic V.B."/>
            <person name="Ryu T."/>
            <person name="Ravasi T."/>
            <person name="Bayer T."/>
            <person name="Micklem G."/>
            <person name="Kim H."/>
            <person name="Bhak J."/>
            <person name="Lajeunesse T.C."/>
            <person name="Voolstra C.R."/>
        </authorList>
    </citation>
    <scope>NUCLEOTIDE SEQUENCE [LARGE SCALE GENOMIC DNA]</scope>
    <source>
        <strain evidence="2 3">CCMP2467</strain>
    </source>
</reference>
<evidence type="ECO:0000313" key="3">
    <source>
        <dbReference type="Proteomes" id="UP000186817"/>
    </source>
</evidence>
<feature type="domain" description="SnoaL-like" evidence="1">
    <location>
        <begin position="168"/>
        <end position="277"/>
    </location>
</feature>
<dbReference type="InterPro" id="IPR037401">
    <property type="entry name" value="SnoaL-like"/>
</dbReference>
<dbReference type="PANTHER" id="PTHR34957:SF1">
    <property type="entry name" value="NUCLEAR TRANSPORT FACTOR 2 (NTF2) FAMILY PROTEIN"/>
    <property type="match status" value="1"/>
</dbReference>
<protein>
    <submittedName>
        <fullName evidence="2">F-box protein SKIP8</fullName>
    </submittedName>
</protein>
<gene>
    <name evidence="2" type="primary">SKIP8</name>
    <name evidence="2" type="ORF">AK812_SmicGene5650</name>
</gene>
<organism evidence="2 3">
    <name type="scientific">Symbiodinium microadriaticum</name>
    <name type="common">Dinoflagellate</name>
    <name type="synonym">Zooxanthella microadriatica</name>
    <dbReference type="NCBI Taxonomy" id="2951"/>
    <lineage>
        <taxon>Eukaryota</taxon>
        <taxon>Sar</taxon>
        <taxon>Alveolata</taxon>
        <taxon>Dinophyceae</taxon>
        <taxon>Suessiales</taxon>
        <taxon>Symbiodiniaceae</taxon>
        <taxon>Symbiodinium</taxon>
    </lineage>
</organism>
<dbReference type="OrthoDB" id="425206at2759"/>
<sequence length="287" mass="30808">MPAKTDAGSASSVAIQPPQEAESATRQVLVLPSLVWFLCEYELRSLRVCLLAMLAPAYVSTAGLLESGLPARQSLRSAPDTSSLCDVARSSRARRVGGIAGLAGFAIARRATTRTRSSMSARGGDTDTSDVAALEEQLRCAVEAEDYAEAARLRDELQFKSLDAEAAILSANREFYESFREGSVARMVGIWLESPRSCCVHPARPPLHGFDAVADSWKIILTQGGAMDIECLKPSVAMCGNTGRVVCYERVEGGMILLAVNLFERTPTGWKMSFHHAAPISPAAMAL</sequence>
<proteinExistence type="predicted"/>
<dbReference type="InterPro" id="IPR032710">
    <property type="entry name" value="NTF2-like_dom_sf"/>
</dbReference>
<dbReference type="AlphaFoldDB" id="A0A1Q9ET67"/>
<dbReference type="PANTHER" id="PTHR34957">
    <property type="entry name" value="NUCLEAR TRANSPORT FACTOR 2 (NTF2) FAMILY PROTEIN"/>
    <property type="match status" value="1"/>
</dbReference>
<evidence type="ECO:0000313" key="2">
    <source>
        <dbReference type="EMBL" id="OLQ10623.1"/>
    </source>
</evidence>